<dbReference type="EC" id="2.7.11.1" evidence="1"/>
<evidence type="ECO:0000256" key="4">
    <source>
        <dbReference type="ARBA" id="ARBA00022679"/>
    </source>
</evidence>
<feature type="repeat" description="WD" evidence="9">
    <location>
        <begin position="597"/>
        <end position="632"/>
    </location>
</feature>
<feature type="repeat" description="WD" evidence="9">
    <location>
        <begin position="931"/>
        <end position="972"/>
    </location>
</feature>
<dbReference type="InterPro" id="IPR019775">
    <property type="entry name" value="WD40_repeat_CS"/>
</dbReference>
<dbReference type="Gene3D" id="2.130.10.10">
    <property type="entry name" value="YVTN repeat-like/Quinoprotein amine dehydrogenase"/>
    <property type="match status" value="4"/>
</dbReference>
<dbReference type="eggNOG" id="COG0515">
    <property type="taxonomic scope" value="Bacteria"/>
</dbReference>
<evidence type="ECO:0000313" key="14">
    <source>
        <dbReference type="Proteomes" id="UP000010798"/>
    </source>
</evidence>
<feature type="repeat" description="WD" evidence="9">
    <location>
        <begin position="807"/>
        <end position="840"/>
    </location>
</feature>
<keyword evidence="4" id="KW-0808">Transferase</keyword>
<dbReference type="Pfam" id="PF00069">
    <property type="entry name" value="Pkinase"/>
    <property type="match status" value="1"/>
</dbReference>
<feature type="repeat" description="WD" evidence="9">
    <location>
        <begin position="639"/>
        <end position="680"/>
    </location>
</feature>
<dbReference type="InterPro" id="IPR000719">
    <property type="entry name" value="Prot_kinase_dom"/>
</dbReference>
<dbReference type="FunFam" id="1.10.510.10:FF:000021">
    <property type="entry name" value="Serine/threonine protein kinase"/>
    <property type="match status" value="1"/>
</dbReference>
<feature type="repeat" description="WD" evidence="9">
    <location>
        <begin position="1099"/>
        <end position="1131"/>
    </location>
</feature>
<dbReference type="InterPro" id="IPR011009">
    <property type="entry name" value="Kinase-like_dom_sf"/>
</dbReference>
<dbReference type="PANTHER" id="PTHR19848:SF8">
    <property type="entry name" value="F-BOX AND WD REPEAT DOMAIN CONTAINING 7"/>
    <property type="match status" value="1"/>
</dbReference>
<keyword evidence="11" id="KW-0472">Membrane</keyword>
<name>L0D617_SINAD</name>
<dbReference type="InterPro" id="IPR036322">
    <property type="entry name" value="WD40_repeat_dom_sf"/>
</dbReference>
<dbReference type="Proteomes" id="UP000010798">
    <property type="component" value="Chromosome"/>
</dbReference>
<dbReference type="PROSITE" id="PS50082">
    <property type="entry name" value="WD_REPEATS_2"/>
    <property type="match status" value="15"/>
</dbReference>
<dbReference type="SMART" id="SM00320">
    <property type="entry name" value="WD40"/>
    <property type="match status" value="15"/>
</dbReference>
<dbReference type="InterPro" id="IPR008271">
    <property type="entry name" value="Ser/Thr_kinase_AS"/>
</dbReference>
<keyword evidence="11" id="KW-0812">Transmembrane</keyword>
<dbReference type="PROSITE" id="PS50011">
    <property type="entry name" value="PROTEIN_KINASE_DOM"/>
    <property type="match status" value="1"/>
</dbReference>
<feature type="repeat" description="WD" evidence="9">
    <location>
        <begin position="850"/>
        <end position="888"/>
    </location>
</feature>
<evidence type="ECO:0000256" key="7">
    <source>
        <dbReference type="ARBA" id="ARBA00022777"/>
    </source>
</evidence>
<dbReference type="KEGG" id="saci:Sinac_0410"/>
<keyword evidence="6 10" id="KW-0547">Nucleotide-binding</keyword>
<feature type="repeat" description="WD" evidence="9">
    <location>
        <begin position="973"/>
        <end position="1014"/>
    </location>
</feature>
<feature type="repeat" description="WD" evidence="9">
    <location>
        <begin position="555"/>
        <end position="596"/>
    </location>
</feature>
<feature type="repeat" description="WD" evidence="9">
    <location>
        <begin position="1141"/>
        <end position="1174"/>
    </location>
</feature>
<feature type="repeat" description="WD" evidence="9">
    <location>
        <begin position="1018"/>
        <end position="1056"/>
    </location>
</feature>
<keyword evidence="5" id="KW-0677">Repeat</keyword>
<dbReference type="AlphaFoldDB" id="L0D617"/>
<evidence type="ECO:0000256" key="1">
    <source>
        <dbReference type="ARBA" id="ARBA00012513"/>
    </source>
</evidence>
<dbReference type="eggNOG" id="COG2319">
    <property type="taxonomic scope" value="Bacteria"/>
</dbReference>
<feature type="repeat" description="WD" evidence="9">
    <location>
        <begin position="1057"/>
        <end position="1093"/>
    </location>
</feature>
<dbReference type="RefSeq" id="WP_015244034.1">
    <property type="nucleotide sequence ID" value="NC_019892.1"/>
</dbReference>
<dbReference type="PRINTS" id="PR00320">
    <property type="entry name" value="GPROTEINBRPT"/>
</dbReference>
<dbReference type="Pfam" id="PF00400">
    <property type="entry name" value="WD40"/>
    <property type="match status" value="15"/>
</dbReference>
<feature type="repeat" description="WD" evidence="9">
    <location>
        <begin position="681"/>
        <end position="722"/>
    </location>
</feature>
<feature type="binding site" evidence="10">
    <location>
        <position position="186"/>
    </location>
    <ligand>
        <name>ATP</name>
        <dbReference type="ChEBI" id="CHEBI:30616"/>
    </ligand>
</feature>
<evidence type="ECO:0000256" key="2">
    <source>
        <dbReference type="ARBA" id="ARBA00022527"/>
    </source>
</evidence>
<evidence type="ECO:0000256" key="11">
    <source>
        <dbReference type="SAM" id="Phobius"/>
    </source>
</evidence>
<dbReference type="SMART" id="SM00220">
    <property type="entry name" value="S_TKc"/>
    <property type="match status" value="1"/>
</dbReference>
<dbReference type="EMBL" id="CP003364">
    <property type="protein sequence ID" value="AGA24849.1"/>
    <property type="molecule type" value="Genomic_DNA"/>
</dbReference>
<protein>
    <recommendedName>
        <fullName evidence="1">non-specific serine/threonine protein kinase</fullName>
        <ecNumber evidence="1">2.7.11.1</ecNumber>
    </recommendedName>
</protein>
<evidence type="ECO:0000313" key="13">
    <source>
        <dbReference type="EMBL" id="AGA24849.1"/>
    </source>
</evidence>
<evidence type="ECO:0000256" key="8">
    <source>
        <dbReference type="ARBA" id="ARBA00022840"/>
    </source>
</evidence>
<keyword evidence="14" id="KW-1185">Reference proteome</keyword>
<gene>
    <name evidence="13" type="ordered locus">Sinac_0410</name>
</gene>
<keyword evidence="11" id="KW-1133">Transmembrane helix</keyword>
<dbReference type="SUPFAM" id="SSF56112">
    <property type="entry name" value="Protein kinase-like (PK-like)"/>
    <property type="match status" value="1"/>
</dbReference>
<reference evidence="13 14" key="1">
    <citation type="submission" date="2012-02" db="EMBL/GenBank/DDBJ databases">
        <title>Complete sequence of chromosome of Singulisphaera acidiphila DSM 18658.</title>
        <authorList>
            <consortium name="US DOE Joint Genome Institute (JGI-PGF)"/>
            <person name="Lucas S."/>
            <person name="Copeland A."/>
            <person name="Lapidus A."/>
            <person name="Glavina del Rio T."/>
            <person name="Dalin E."/>
            <person name="Tice H."/>
            <person name="Bruce D."/>
            <person name="Goodwin L."/>
            <person name="Pitluck S."/>
            <person name="Peters L."/>
            <person name="Ovchinnikova G."/>
            <person name="Chertkov O."/>
            <person name="Kyrpides N."/>
            <person name="Mavromatis K."/>
            <person name="Ivanova N."/>
            <person name="Brettin T."/>
            <person name="Detter J.C."/>
            <person name="Han C."/>
            <person name="Larimer F."/>
            <person name="Land M."/>
            <person name="Hauser L."/>
            <person name="Markowitz V."/>
            <person name="Cheng J.-F."/>
            <person name="Hugenholtz P."/>
            <person name="Woyke T."/>
            <person name="Wu D."/>
            <person name="Tindall B."/>
            <person name="Pomrenke H."/>
            <person name="Brambilla E."/>
            <person name="Klenk H.-P."/>
            <person name="Eisen J.A."/>
        </authorList>
    </citation>
    <scope>NUCLEOTIDE SEQUENCE [LARGE SCALE GENOMIC DNA]</scope>
    <source>
        <strain evidence="14">ATCC BAA-1392 / DSM 18658 / VKM B-2454 / MOB10</strain>
    </source>
</reference>
<feature type="repeat" description="WD" evidence="9">
    <location>
        <begin position="723"/>
        <end position="764"/>
    </location>
</feature>
<evidence type="ECO:0000256" key="5">
    <source>
        <dbReference type="ARBA" id="ARBA00022737"/>
    </source>
</evidence>
<dbReference type="InterPro" id="IPR020472">
    <property type="entry name" value="WD40_PAC1"/>
</dbReference>
<evidence type="ECO:0000256" key="3">
    <source>
        <dbReference type="ARBA" id="ARBA00022574"/>
    </source>
</evidence>
<keyword evidence="3 9" id="KW-0853">WD repeat</keyword>
<evidence type="ECO:0000256" key="9">
    <source>
        <dbReference type="PROSITE-ProRule" id="PRU00221"/>
    </source>
</evidence>
<dbReference type="GO" id="GO:0004674">
    <property type="term" value="F:protein serine/threonine kinase activity"/>
    <property type="evidence" value="ECO:0007669"/>
    <property type="project" value="UniProtKB-KW"/>
</dbReference>
<dbReference type="InterPro" id="IPR015943">
    <property type="entry name" value="WD40/YVTN_repeat-like_dom_sf"/>
</dbReference>
<dbReference type="CDD" id="cd14014">
    <property type="entry name" value="STKc_PknB_like"/>
    <property type="match status" value="1"/>
</dbReference>
<dbReference type="GO" id="GO:0005524">
    <property type="term" value="F:ATP binding"/>
    <property type="evidence" value="ECO:0007669"/>
    <property type="project" value="UniProtKB-UniRule"/>
</dbReference>
<dbReference type="PROSITE" id="PS50294">
    <property type="entry name" value="WD_REPEATS_REGION"/>
    <property type="match status" value="15"/>
</dbReference>
<evidence type="ECO:0000256" key="6">
    <source>
        <dbReference type="ARBA" id="ARBA00022741"/>
    </source>
</evidence>
<dbReference type="Gene3D" id="1.10.510.10">
    <property type="entry name" value="Transferase(Phosphotransferase) domain 1"/>
    <property type="match status" value="1"/>
</dbReference>
<dbReference type="CDD" id="cd00200">
    <property type="entry name" value="WD40"/>
    <property type="match status" value="3"/>
</dbReference>
<dbReference type="PROSITE" id="PS00108">
    <property type="entry name" value="PROTEIN_KINASE_ST"/>
    <property type="match status" value="1"/>
</dbReference>
<evidence type="ECO:0000256" key="10">
    <source>
        <dbReference type="PROSITE-ProRule" id="PRU10141"/>
    </source>
</evidence>
<dbReference type="HOGENOM" id="CLU_005857_0_0_0"/>
<evidence type="ECO:0000259" key="12">
    <source>
        <dbReference type="PROSITE" id="PS50011"/>
    </source>
</evidence>
<dbReference type="PROSITE" id="PS00678">
    <property type="entry name" value="WD_REPEATS_1"/>
    <property type="match status" value="11"/>
</dbReference>
<feature type="repeat" description="WD" evidence="9">
    <location>
        <begin position="765"/>
        <end position="806"/>
    </location>
</feature>
<feature type="repeat" description="WD" evidence="9">
    <location>
        <begin position="889"/>
        <end position="930"/>
    </location>
</feature>
<proteinExistence type="predicted"/>
<keyword evidence="8 10" id="KW-0067">ATP-binding</keyword>
<feature type="transmembrane region" description="Helical" evidence="11">
    <location>
        <begin position="444"/>
        <end position="469"/>
    </location>
</feature>
<dbReference type="InterPro" id="IPR017441">
    <property type="entry name" value="Protein_kinase_ATP_BS"/>
</dbReference>
<dbReference type="Gene3D" id="3.30.200.20">
    <property type="entry name" value="Phosphorylase Kinase, domain 1"/>
    <property type="match status" value="1"/>
</dbReference>
<keyword evidence="2" id="KW-0723">Serine/threonine-protein kinase</keyword>
<feature type="domain" description="Protein kinase" evidence="12">
    <location>
        <begin position="157"/>
        <end position="419"/>
    </location>
</feature>
<sequence>MPEIDPHSLPRTTETRSPVRRWVKLWRAGERPDVVAFLSGEGDIGPSEVAAVLRADQRLRWRSRSDERRSAEWYFERFPAVAADPDLALDLVHGEFLLREEAGEPPDLADFLMRFPQFAETIKLQVAFHHALDAAGGRDEPAEAIPDRAGYPHVPGYEILREIGVGGMGVVYLAAQVGLKRRVALKMIRTIGRIDPEQLDRFHREAEAAACLHHPNIVEIHEIGEADGSPYLSLEVVEGEDLARRLAAGPVPVQQAARITEVLARAMDYAHDRGVVHRDLKPANILLTPEGSLKIADFGLAKLLGRESGQTQSGTILGSPCYMSPEQASGRARDVGPASDVYSLGAILYEMLTGSPPFQSATPLTTLARLLNEEPVRPGRVSPKVPRDLETICLKCLEKATRKRYASAGELADDLGRFLNFESVRARRAAAAERVWRWCRRKTSLAVAVGLAIVGIVAAIVLSVSLAVYQYQAASRIGKALREVRSSQRQVDQLAAHLAYENGQRLCQQGDVGQGMLWLVRGLKAADRARDAALERALRLNLTAWKPRLNPLQVRVEHPGEVQAVAYRPDGRVVTTAGDDGTVRFWDAQSGAPVGRPLHHKGRVGALAFGPEGRTLLTGCDDFTAQLWDLDTYEPAGPPLRHDSIIYGVALSPDGRTALTGSFDMTARLWDAQTGAPVGLPMRHGNYVSSVAFSPDGLAVLTGSRDKTAQLWDAATGSSLGKPMVHQDWVSSVAFSPDGRTVLTGCFDQTAQLWDRATGHRVGKPLMHQHCVNAVAFSPDGTKLVAGCIDGTAWLWDASAGESVGTILRHRHTVSSVAFHPDGRTVLTGGFDRTALVWEVAPPTGLDFRHDGFVRAVIFSPDGRKILSASQDKTARLWDAQTGAPVGAPMPHGDTVEAVAFSPDGRYALTGSYDGTARLWDSKSGAPAGPPLRHQDRVTAVAFHPDGRTVLTGSDDGTARLWATSTGQALGDPLRHSRPVLAVAFSPDGRRAVTGSLDETARVWDATTGAPAGQPLIHQGPVRAATFSPDGRTVLTGSDDMTARLWDATTGTEVVAPLKHQGPVSLASFSRDGRTVITGGWDRVARLWDARTGLPEAPPLRHDGRLRTLAISPNGQTVLTGSYDRSAQLWDKVTGLAVGPAVRHQSQVWFVAFSPDGLFALSGGREHAARLWSLPWVMGGRVARVELTVQAATGMALDDDGSLQILDLKAWNDCRSQLLQP</sequence>
<accession>L0D617</accession>
<organism evidence="13 14">
    <name type="scientific">Singulisphaera acidiphila (strain ATCC BAA-1392 / DSM 18658 / VKM B-2454 / MOB10)</name>
    <dbReference type="NCBI Taxonomy" id="886293"/>
    <lineage>
        <taxon>Bacteria</taxon>
        <taxon>Pseudomonadati</taxon>
        <taxon>Planctomycetota</taxon>
        <taxon>Planctomycetia</taxon>
        <taxon>Isosphaerales</taxon>
        <taxon>Isosphaeraceae</taxon>
        <taxon>Singulisphaera</taxon>
    </lineage>
</organism>
<dbReference type="SUPFAM" id="SSF50978">
    <property type="entry name" value="WD40 repeat-like"/>
    <property type="match status" value="2"/>
</dbReference>
<dbReference type="STRING" id="886293.Sinac_0410"/>
<keyword evidence="7" id="KW-0418">Kinase</keyword>
<dbReference type="InterPro" id="IPR001680">
    <property type="entry name" value="WD40_rpt"/>
</dbReference>
<dbReference type="PANTHER" id="PTHR19848">
    <property type="entry name" value="WD40 REPEAT PROTEIN"/>
    <property type="match status" value="1"/>
</dbReference>
<dbReference type="PROSITE" id="PS00107">
    <property type="entry name" value="PROTEIN_KINASE_ATP"/>
    <property type="match status" value="1"/>
</dbReference>